<dbReference type="GO" id="GO:0006281">
    <property type="term" value="P:DNA repair"/>
    <property type="evidence" value="ECO:0007669"/>
    <property type="project" value="TreeGrafter"/>
</dbReference>
<dbReference type="SMART" id="SM00487">
    <property type="entry name" value="DEXDc"/>
    <property type="match status" value="1"/>
</dbReference>
<comment type="catalytic activity">
    <reaction evidence="6">
        <text>Couples ATP hydrolysis with the unwinding of duplex DNA by translocating in the 3'-5' direction.</text>
        <dbReference type="EC" id="5.6.2.4"/>
    </reaction>
</comment>
<sequence length="675" mass="76938">MSPDIHSILKRSFGLESFREGQEDIIKSIINWHNTMVFMPTGGGKSLTYQIPGIALDGIAIIISPLISLMKDQIDKLQEKGIASVCINSTISSQEQRDILEEIRYPGESPIKFVYIAPERLHNEEFLSAISRVKVSLIAIDEAHCVSQWGHDFRPSYMKIKDFIKTLRNQKDMSFPWIRESSPYSEGESENEIHLEVENNIIPVIALTATATKKVRSDIMERLGLDQVKEFIYGFDRKNIVMLVREIPKKEEKLEKVAEIIEKTPGSGIVYAASIKNVEEVYNFLKSRGISVGKYTGSMDNMSRELSQNDFMDNTTRVVVATNAFGMGIDKKDIRFVIHYNLPGSVEGYYQEIWRAGRDGKTSIAIILASFADTKIQEFFVENSNPNREEILEFYDYLYDSLKDGEWKGKTIEKTYAAMGHESGIGTDMKVGSIIKILEKYKIVSRGVDGEKSTATGFRGKGITLLKEKRAHQYIPIDWDHQNMLKQESTSKLTAMKKLLFTPQCRKRFILNYFSDLTDLEKLPRNCGMCDYCIDQKKGVVRERPVFASTEKKGKKTRKEKQIGGSQKVDTYEETLRLFREQKNLSTIADERGVTTQTIEAHIAKLYGRGVITLEEVSKLTSLESIEYAREIIEKRFGGKAEKLREIKDVIEADGRKDIRYFDIHLAIAMMGKGK</sequence>
<dbReference type="GO" id="GO:0005524">
    <property type="term" value="F:ATP binding"/>
    <property type="evidence" value="ECO:0007669"/>
    <property type="project" value="UniProtKB-KW"/>
</dbReference>
<evidence type="ECO:0000256" key="5">
    <source>
        <dbReference type="ARBA" id="ARBA00023235"/>
    </source>
</evidence>
<evidence type="ECO:0000256" key="1">
    <source>
        <dbReference type="ARBA" id="ARBA00005446"/>
    </source>
</evidence>
<dbReference type="GO" id="GO:0009378">
    <property type="term" value="F:four-way junction helicase activity"/>
    <property type="evidence" value="ECO:0007669"/>
    <property type="project" value="TreeGrafter"/>
</dbReference>
<evidence type="ECO:0000313" key="12">
    <source>
        <dbReference type="EMBL" id="EKD29923.1"/>
    </source>
</evidence>
<dbReference type="Pfam" id="PF00270">
    <property type="entry name" value="DEAD"/>
    <property type="match status" value="1"/>
</dbReference>
<dbReference type="InterPro" id="IPR014001">
    <property type="entry name" value="Helicase_ATP-bd"/>
</dbReference>
<dbReference type="Pfam" id="PF14493">
    <property type="entry name" value="HTH_40"/>
    <property type="match status" value="1"/>
</dbReference>
<keyword evidence="5" id="KW-0413">Isomerase</keyword>
<dbReference type="InterPro" id="IPR036388">
    <property type="entry name" value="WH-like_DNA-bd_sf"/>
</dbReference>
<dbReference type="InterPro" id="IPR032284">
    <property type="entry name" value="RecQ_Zn-bd"/>
</dbReference>
<dbReference type="PANTHER" id="PTHR13710">
    <property type="entry name" value="DNA HELICASE RECQ FAMILY MEMBER"/>
    <property type="match status" value="1"/>
</dbReference>
<dbReference type="AlphaFoldDB" id="K1YC79"/>
<accession>K1YC79</accession>
<dbReference type="GO" id="GO:0006310">
    <property type="term" value="P:DNA recombination"/>
    <property type="evidence" value="ECO:0007669"/>
    <property type="project" value="TreeGrafter"/>
</dbReference>
<proteinExistence type="inferred from homology"/>
<dbReference type="GO" id="GO:0005737">
    <property type="term" value="C:cytoplasm"/>
    <property type="evidence" value="ECO:0007669"/>
    <property type="project" value="TreeGrafter"/>
</dbReference>
<keyword evidence="4" id="KW-0238">DNA-binding</keyword>
<dbReference type="EMBL" id="AMFJ01034211">
    <property type="protein sequence ID" value="EKD29923.1"/>
    <property type="molecule type" value="Genomic_DNA"/>
</dbReference>
<organism evidence="12">
    <name type="scientific">uncultured bacterium</name>
    <name type="common">gcode 4</name>
    <dbReference type="NCBI Taxonomy" id="1234023"/>
    <lineage>
        <taxon>Bacteria</taxon>
        <taxon>environmental samples</taxon>
    </lineage>
</organism>
<keyword evidence="3" id="KW-0067">ATP-binding</keyword>
<evidence type="ECO:0000259" key="11">
    <source>
        <dbReference type="PROSITE" id="PS51194"/>
    </source>
</evidence>
<dbReference type="InterPro" id="IPR011545">
    <property type="entry name" value="DEAD/DEAH_box_helicase_dom"/>
</dbReference>
<dbReference type="Gene3D" id="1.10.10.10">
    <property type="entry name" value="Winged helix-like DNA-binding domain superfamily/Winged helix DNA-binding domain"/>
    <property type="match status" value="1"/>
</dbReference>
<dbReference type="Pfam" id="PF16124">
    <property type="entry name" value="RecQ_Zn_bind"/>
    <property type="match status" value="1"/>
</dbReference>
<evidence type="ECO:0000256" key="7">
    <source>
        <dbReference type="ARBA" id="ARBA00034808"/>
    </source>
</evidence>
<dbReference type="PROSITE" id="PS51194">
    <property type="entry name" value="HELICASE_CTER"/>
    <property type="match status" value="1"/>
</dbReference>
<dbReference type="CDD" id="cd17920">
    <property type="entry name" value="DEXHc_RecQ"/>
    <property type="match status" value="1"/>
</dbReference>
<evidence type="ECO:0000259" key="10">
    <source>
        <dbReference type="PROSITE" id="PS51192"/>
    </source>
</evidence>
<evidence type="ECO:0000256" key="9">
    <source>
        <dbReference type="ARBA" id="ARBA00044550"/>
    </source>
</evidence>
<dbReference type="PANTHER" id="PTHR13710:SF105">
    <property type="entry name" value="ATP-DEPENDENT DNA HELICASE Q1"/>
    <property type="match status" value="1"/>
</dbReference>
<dbReference type="Gene3D" id="3.40.50.300">
    <property type="entry name" value="P-loop containing nucleotide triphosphate hydrolases"/>
    <property type="match status" value="2"/>
</dbReference>
<evidence type="ECO:0000256" key="3">
    <source>
        <dbReference type="ARBA" id="ARBA00022840"/>
    </source>
</evidence>
<dbReference type="SMART" id="SM00490">
    <property type="entry name" value="HELICc"/>
    <property type="match status" value="1"/>
</dbReference>
<feature type="domain" description="Helicase ATP-binding" evidence="10">
    <location>
        <begin position="26"/>
        <end position="229"/>
    </location>
</feature>
<dbReference type="Pfam" id="PF00271">
    <property type="entry name" value="Helicase_C"/>
    <property type="match status" value="1"/>
</dbReference>
<dbReference type="GO" id="GO:0005694">
    <property type="term" value="C:chromosome"/>
    <property type="evidence" value="ECO:0007669"/>
    <property type="project" value="TreeGrafter"/>
</dbReference>
<feature type="domain" description="Helicase C-terminal" evidence="11">
    <location>
        <begin position="253"/>
        <end position="399"/>
    </location>
</feature>
<dbReference type="GO" id="GO:0043138">
    <property type="term" value="F:3'-5' DNA helicase activity"/>
    <property type="evidence" value="ECO:0007669"/>
    <property type="project" value="UniProtKB-EC"/>
</dbReference>
<dbReference type="GO" id="GO:0003677">
    <property type="term" value="F:DNA binding"/>
    <property type="evidence" value="ECO:0007669"/>
    <property type="project" value="UniProtKB-KW"/>
</dbReference>
<dbReference type="EC" id="5.6.2.4" evidence="7"/>
<evidence type="ECO:0000256" key="4">
    <source>
        <dbReference type="ARBA" id="ARBA00023125"/>
    </source>
</evidence>
<comment type="similarity">
    <text evidence="1">Belongs to the helicase family. RecQ subfamily.</text>
</comment>
<dbReference type="InterPro" id="IPR027417">
    <property type="entry name" value="P-loop_NTPase"/>
</dbReference>
<name>K1YC79_9BACT</name>
<reference evidence="12" key="1">
    <citation type="journal article" date="2012" name="Science">
        <title>Fermentation, hydrogen, and sulfur metabolism in multiple uncultivated bacterial phyla.</title>
        <authorList>
            <person name="Wrighton K.C."/>
            <person name="Thomas B.C."/>
            <person name="Sharon I."/>
            <person name="Miller C.S."/>
            <person name="Castelle C.J."/>
            <person name="VerBerkmoes N.C."/>
            <person name="Wilkins M.J."/>
            <person name="Hettich R.L."/>
            <person name="Lipton M.S."/>
            <person name="Williams K.H."/>
            <person name="Long P.E."/>
            <person name="Banfield J.F."/>
        </authorList>
    </citation>
    <scope>NUCLEOTIDE SEQUENCE [LARGE SCALE GENOMIC DNA]</scope>
</reference>
<gene>
    <name evidence="12" type="ORF">ACD_78C00211G0002</name>
</gene>
<keyword evidence="2" id="KW-0547">Nucleotide-binding</keyword>
<evidence type="ECO:0000256" key="2">
    <source>
        <dbReference type="ARBA" id="ARBA00022741"/>
    </source>
</evidence>
<evidence type="ECO:0000256" key="6">
    <source>
        <dbReference type="ARBA" id="ARBA00034617"/>
    </source>
</evidence>
<dbReference type="PROSITE" id="PS51192">
    <property type="entry name" value="HELICASE_ATP_BIND_1"/>
    <property type="match status" value="1"/>
</dbReference>
<evidence type="ECO:0000256" key="8">
    <source>
        <dbReference type="ARBA" id="ARBA00044535"/>
    </source>
</evidence>
<comment type="caution">
    <text evidence="12">The sequence shown here is derived from an EMBL/GenBank/DDBJ whole genome shotgun (WGS) entry which is preliminary data.</text>
</comment>
<dbReference type="InterPro" id="IPR029491">
    <property type="entry name" value="Helicase_HTH"/>
</dbReference>
<dbReference type="SUPFAM" id="SSF52540">
    <property type="entry name" value="P-loop containing nucleoside triphosphate hydrolases"/>
    <property type="match status" value="1"/>
</dbReference>
<dbReference type="InterPro" id="IPR001650">
    <property type="entry name" value="Helicase_C-like"/>
</dbReference>
<protein>
    <recommendedName>
        <fullName evidence="8">ATP-dependent DNA helicase RecQ</fullName>
        <ecNumber evidence="7">5.6.2.4</ecNumber>
    </recommendedName>
    <alternativeName>
        <fullName evidence="9">DNA 3'-5' helicase RecQ</fullName>
    </alternativeName>
</protein>